<evidence type="ECO:0000256" key="8">
    <source>
        <dbReference type="ARBA" id="ARBA00038077"/>
    </source>
</evidence>
<dbReference type="eggNOG" id="KOG4702">
    <property type="taxonomic scope" value="Eukaryota"/>
</dbReference>
<protein>
    <recommendedName>
        <fullName evidence="12">Protein PET100-like protein, mitochondrial</fullName>
    </recommendedName>
</protein>
<evidence type="ECO:0000256" key="6">
    <source>
        <dbReference type="ARBA" id="ARBA00023128"/>
    </source>
</evidence>
<name>F4WW88_ACREC</name>
<dbReference type="GO" id="GO:0005743">
    <property type="term" value="C:mitochondrial inner membrane"/>
    <property type="evidence" value="ECO:0007669"/>
    <property type="project" value="TreeGrafter"/>
</dbReference>
<dbReference type="OrthoDB" id="18175at2759"/>
<evidence type="ECO:0000313" key="11">
    <source>
        <dbReference type="Proteomes" id="UP000007755"/>
    </source>
</evidence>
<evidence type="ECO:0008006" key="12">
    <source>
        <dbReference type="Google" id="ProtNLM"/>
    </source>
</evidence>
<evidence type="ECO:0000256" key="1">
    <source>
        <dbReference type="ARBA" id="ARBA00004167"/>
    </source>
</evidence>
<dbReference type="Proteomes" id="UP000007755">
    <property type="component" value="Unassembled WGS sequence"/>
</dbReference>
<comment type="subcellular location">
    <subcellularLocation>
        <location evidence="1">Membrane</location>
        <topology evidence="1">Single-pass membrane protein</topology>
    </subcellularLocation>
    <subcellularLocation>
        <location evidence="2">Mitochondrion membrane</location>
    </subcellularLocation>
</comment>
<feature type="transmembrane region" description="Helical" evidence="9">
    <location>
        <begin position="20"/>
        <end position="42"/>
    </location>
</feature>
<keyword evidence="5 9" id="KW-1133">Transmembrane helix</keyword>
<dbReference type="GO" id="GO:0051082">
    <property type="term" value="F:unfolded protein binding"/>
    <property type="evidence" value="ECO:0007669"/>
    <property type="project" value="TreeGrafter"/>
</dbReference>
<dbReference type="InParanoid" id="F4WW88"/>
<evidence type="ECO:0000256" key="7">
    <source>
        <dbReference type="ARBA" id="ARBA00023136"/>
    </source>
</evidence>
<dbReference type="InterPro" id="IPR018625">
    <property type="entry name" value="Pet100"/>
</dbReference>
<evidence type="ECO:0000256" key="2">
    <source>
        <dbReference type="ARBA" id="ARBA00004325"/>
    </source>
</evidence>
<accession>F4WW88</accession>
<sequence>MSLTSDWSKFAHPHHVLEMGWVLEVAKMFLYLSFPVGIFHYVNQPAYFDKWVIQAKKEYFPIQSKQVHKEMDDFIHDFNAKIQKKHLDSMERQSKNKQ</sequence>
<evidence type="ECO:0000256" key="5">
    <source>
        <dbReference type="ARBA" id="ARBA00022989"/>
    </source>
</evidence>
<dbReference type="EMBL" id="GL888404">
    <property type="protein sequence ID" value="EGI61559.1"/>
    <property type="molecule type" value="Genomic_DNA"/>
</dbReference>
<keyword evidence="6" id="KW-0496">Mitochondrion</keyword>
<dbReference type="AlphaFoldDB" id="F4WW88"/>
<dbReference type="Pfam" id="PF09803">
    <property type="entry name" value="Pet100"/>
    <property type="match status" value="1"/>
</dbReference>
<organism evidence="11">
    <name type="scientific">Acromyrmex echinatior</name>
    <name type="common">Panamanian leafcutter ant</name>
    <name type="synonym">Acromyrmex octospinosus echinatior</name>
    <dbReference type="NCBI Taxonomy" id="103372"/>
    <lineage>
        <taxon>Eukaryota</taxon>
        <taxon>Metazoa</taxon>
        <taxon>Ecdysozoa</taxon>
        <taxon>Arthropoda</taxon>
        <taxon>Hexapoda</taxon>
        <taxon>Insecta</taxon>
        <taxon>Pterygota</taxon>
        <taxon>Neoptera</taxon>
        <taxon>Endopterygota</taxon>
        <taxon>Hymenoptera</taxon>
        <taxon>Apocrita</taxon>
        <taxon>Aculeata</taxon>
        <taxon>Formicoidea</taxon>
        <taxon>Formicidae</taxon>
        <taxon>Myrmicinae</taxon>
        <taxon>Acromyrmex</taxon>
    </lineage>
</organism>
<keyword evidence="3 9" id="KW-0812">Transmembrane</keyword>
<evidence type="ECO:0000256" key="4">
    <source>
        <dbReference type="ARBA" id="ARBA00022946"/>
    </source>
</evidence>
<dbReference type="PANTHER" id="PTHR33968:SF1">
    <property type="entry name" value="PROTEIN PET100 HOMOLOG, MITOCHONDRIAL"/>
    <property type="match status" value="1"/>
</dbReference>
<comment type="similarity">
    <text evidence="8">Belongs to the PET100 family.</text>
</comment>
<evidence type="ECO:0000256" key="9">
    <source>
        <dbReference type="SAM" id="Phobius"/>
    </source>
</evidence>
<keyword evidence="11" id="KW-1185">Reference proteome</keyword>
<keyword evidence="7 9" id="KW-0472">Membrane</keyword>
<reference evidence="10" key="1">
    <citation type="submission" date="2011-02" db="EMBL/GenBank/DDBJ databases">
        <title>The genome of the leaf-cutting ant Acromyrmex echinatior suggests key adaptations to social evolution and fungus farming.</title>
        <authorList>
            <person name="Nygaard S."/>
            <person name="Zhang G."/>
        </authorList>
    </citation>
    <scope>NUCLEOTIDE SEQUENCE</scope>
</reference>
<dbReference type="STRING" id="103372.F4WW88"/>
<gene>
    <name evidence="10" type="ORF">G5I_10122</name>
</gene>
<dbReference type="GO" id="GO:0033617">
    <property type="term" value="P:mitochondrial respiratory chain complex IV assembly"/>
    <property type="evidence" value="ECO:0007669"/>
    <property type="project" value="InterPro"/>
</dbReference>
<dbReference type="PANTHER" id="PTHR33968">
    <property type="entry name" value="PROTEIN PET100 HOMOLOG, MITOCHONDRIAL"/>
    <property type="match status" value="1"/>
</dbReference>
<keyword evidence="4" id="KW-0809">Transit peptide</keyword>
<proteinExistence type="inferred from homology"/>
<evidence type="ECO:0000313" key="10">
    <source>
        <dbReference type="EMBL" id="EGI61559.1"/>
    </source>
</evidence>
<evidence type="ECO:0000256" key="3">
    <source>
        <dbReference type="ARBA" id="ARBA00022692"/>
    </source>
</evidence>
<dbReference type="FunCoup" id="F4WW88">
    <property type="interactions" value="28"/>
</dbReference>